<sequence>MSSHRRHDDDRRRDSDRRRRSPSSSPVPKEKRSDDQLPEHFGRDIDDMLKDERNVLQKMGDGFNDSPLAELKKCIDGTRKIKVYTRNFKEVRGICTGYVLAFDKHWNIILVDADEAYLRPRTAKTPYLEEVNPDAPDLPDLPPRVPKKKKTVAEKEGSPDIIEVPVVKDEPMEVAKEVPEAGEVPAAEAGADGETKKKKRKRRKKKKKEPSMGKRNLLQVFIRGDNIVMISILDPEEV</sequence>
<dbReference type="AlphaFoldDB" id="A0AAV6VUA7"/>
<dbReference type="InterPro" id="IPR010920">
    <property type="entry name" value="LSM_dom_sf"/>
</dbReference>
<dbReference type="SMART" id="SM00651">
    <property type="entry name" value="Sm"/>
    <property type="match status" value="1"/>
</dbReference>
<proteinExistence type="predicted"/>
<dbReference type="InterPro" id="IPR001163">
    <property type="entry name" value="Sm_dom_euk/arc"/>
</dbReference>
<dbReference type="InterPro" id="IPR039267">
    <property type="entry name" value="Lsm11"/>
</dbReference>
<dbReference type="EMBL" id="JAFNEN010000032">
    <property type="protein sequence ID" value="KAG8199046.1"/>
    <property type="molecule type" value="Genomic_DNA"/>
</dbReference>
<feature type="region of interest" description="Disordered" evidence="1">
    <location>
        <begin position="175"/>
        <end position="217"/>
    </location>
</feature>
<dbReference type="SUPFAM" id="SSF50182">
    <property type="entry name" value="Sm-like ribonucleoproteins"/>
    <property type="match status" value="1"/>
</dbReference>
<feature type="compositionally biased region" description="Basic and acidic residues" evidence="1">
    <location>
        <begin position="1"/>
        <end position="17"/>
    </location>
</feature>
<dbReference type="Proteomes" id="UP000827092">
    <property type="component" value="Unassembled WGS sequence"/>
</dbReference>
<feature type="domain" description="Sm" evidence="2">
    <location>
        <begin position="69"/>
        <end position="232"/>
    </location>
</feature>
<dbReference type="GO" id="GO:0005683">
    <property type="term" value="C:U7 snRNP"/>
    <property type="evidence" value="ECO:0007669"/>
    <property type="project" value="TreeGrafter"/>
</dbReference>
<gene>
    <name evidence="3" type="ORF">JTE90_021059</name>
</gene>
<protein>
    <recommendedName>
        <fullName evidence="2">Sm domain-containing protein</fullName>
    </recommendedName>
</protein>
<feature type="region of interest" description="Disordered" evidence="1">
    <location>
        <begin position="1"/>
        <end position="43"/>
    </location>
</feature>
<dbReference type="PANTHER" id="PTHR21415">
    <property type="entry name" value="U7 SNRNA-ASSOCIATED SM-LIKE PROTEIN LSM11"/>
    <property type="match status" value="1"/>
</dbReference>
<keyword evidence="4" id="KW-1185">Reference proteome</keyword>
<feature type="region of interest" description="Disordered" evidence="1">
    <location>
        <begin position="129"/>
        <end position="157"/>
    </location>
</feature>
<feature type="compositionally biased region" description="Basic and acidic residues" evidence="1">
    <location>
        <begin position="28"/>
        <end position="43"/>
    </location>
</feature>
<dbReference type="GO" id="GO:0006398">
    <property type="term" value="P:mRNA 3'-end processing by stem-loop binding and cleavage"/>
    <property type="evidence" value="ECO:0007669"/>
    <property type="project" value="TreeGrafter"/>
</dbReference>
<accession>A0AAV6VUA7</accession>
<evidence type="ECO:0000259" key="2">
    <source>
        <dbReference type="SMART" id="SM00651"/>
    </source>
</evidence>
<evidence type="ECO:0000256" key="1">
    <source>
        <dbReference type="SAM" id="MobiDB-lite"/>
    </source>
</evidence>
<feature type="compositionally biased region" description="Low complexity" evidence="1">
    <location>
        <begin position="181"/>
        <end position="192"/>
    </location>
</feature>
<organism evidence="3 4">
    <name type="scientific">Oedothorax gibbosus</name>
    <dbReference type="NCBI Taxonomy" id="931172"/>
    <lineage>
        <taxon>Eukaryota</taxon>
        <taxon>Metazoa</taxon>
        <taxon>Ecdysozoa</taxon>
        <taxon>Arthropoda</taxon>
        <taxon>Chelicerata</taxon>
        <taxon>Arachnida</taxon>
        <taxon>Araneae</taxon>
        <taxon>Araneomorphae</taxon>
        <taxon>Entelegynae</taxon>
        <taxon>Araneoidea</taxon>
        <taxon>Linyphiidae</taxon>
        <taxon>Erigoninae</taxon>
        <taxon>Oedothorax</taxon>
    </lineage>
</organism>
<dbReference type="PANTHER" id="PTHR21415:SF1">
    <property type="entry name" value="U7 SNRNA-ASSOCIATED SM-LIKE PROTEIN LSM11"/>
    <property type="match status" value="1"/>
</dbReference>
<evidence type="ECO:0000313" key="3">
    <source>
        <dbReference type="EMBL" id="KAG8199046.1"/>
    </source>
</evidence>
<dbReference type="Gene3D" id="2.30.30.100">
    <property type="match status" value="1"/>
</dbReference>
<name>A0AAV6VUA7_9ARAC</name>
<dbReference type="GO" id="GO:0071209">
    <property type="term" value="F:U7 snRNA binding"/>
    <property type="evidence" value="ECO:0007669"/>
    <property type="project" value="InterPro"/>
</dbReference>
<feature type="compositionally biased region" description="Basic residues" evidence="1">
    <location>
        <begin position="196"/>
        <end position="208"/>
    </location>
</feature>
<evidence type="ECO:0000313" key="4">
    <source>
        <dbReference type="Proteomes" id="UP000827092"/>
    </source>
</evidence>
<comment type="caution">
    <text evidence="3">The sequence shown here is derived from an EMBL/GenBank/DDBJ whole genome shotgun (WGS) entry which is preliminary data.</text>
</comment>
<reference evidence="3 4" key="1">
    <citation type="journal article" date="2022" name="Nat. Ecol. Evol.">
        <title>A masculinizing supergene underlies an exaggerated male reproductive morph in a spider.</title>
        <authorList>
            <person name="Hendrickx F."/>
            <person name="De Corte Z."/>
            <person name="Sonet G."/>
            <person name="Van Belleghem S.M."/>
            <person name="Kostlbacher S."/>
            <person name="Vangestel C."/>
        </authorList>
    </citation>
    <scope>NUCLEOTIDE SEQUENCE [LARGE SCALE GENOMIC DNA]</scope>
    <source>
        <strain evidence="3">W744_W776</strain>
    </source>
</reference>